<evidence type="ECO:0000256" key="4">
    <source>
        <dbReference type="ARBA" id="ARBA00023242"/>
    </source>
</evidence>
<dbReference type="CDD" id="cd04328">
    <property type="entry name" value="RNAP_I_Rpa43_N"/>
    <property type="match status" value="1"/>
</dbReference>
<keyword evidence="2" id="KW-0240">DNA-directed RNA polymerase</keyword>
<dbReference type="InterPro" id="IPR041178">
    <property type="entry name" value="RPA43_OB"/>
</dbReference>
<dbReference type="GO" id="GO:0006362">
    <property type="term" value="P:transcription elongation by RNA polymerase I"/>
    <property type="evidence" value="ECO:0007669"/>
    <property type="project" value="TreeGrafter"/>
</dbReference>
<gene>
    <name evidence="7" type="ORF">BDQ12DRAFT_673321</name>
</gene>
<evidence type="ECO:0000256" key="5">
    <source>
        <dbReference type="SAM" id="MobiDB-lite"/>
    </source>
</evidence>
<keyword evidence="4" id="KW-0539">Nucleus</keyword>
<feature type="region of interest" description="Disordered" evidence="5">
    <location>
        <begin position="1"/>
        <end position="40"/>
    </location>
</feature>
<evidence type="ECO:0000256" key="3">
    <source>
        <dbReference type="ARBA" id="ARBA00023163"/>
    </source>
</evidence>
<feature type="region of interest" description="Disordered" evidence="5">
    <location>
        <begin position="172"/>
        <end position="201"/>
    </location>
</feature>
<keyword evidence="3" id="KW-0804">Transcription</keyword>
<feature type="compositionally biased region" description="Basic and acidic residues" evidence="5">
    <location>
        <begin position="300"/>
        <end position="314"/>
    </location>
</feature>
<sequence length="337" mass="37216">MSPVTITPSKKRKHPVVSSASEVPAKIRKTEKKDGKGKGRDREFHVVNASLLVSIPPVFSANLRAGVDEMLDSMVMRYIPALRGVVLSHSNVRFAEKTATIKADCPFLVCKVNFDATVWSPHVGMKLVGKVNLCSPDHVSLLVHRTFNVSIPRHHIPSDTWEFEYGPAENDPEFAPDALNDVDAGTSDTKEKQEEESGGKWVHKLTGQKLGDTDGQLEFTVIGLTVANEMLSLLGSIQADPFSPEYIIRSRSPMKAGEAELDTENIDTGRGDMSADEDDIDSDEDAFAVLGRKADEAAAEEVRHRAEEKETVKTDKRRKLKAEAREGKEKKQKLKKS</sequence>
<name>A0A5C3MIX0_9AGAR</name>
<evidence type="ECO:0000313" key="7">
    <source>
        <dbReference type="EMBL" id="TFK44645.1"/>
    </source>
</evidence>
<accession>A0A5C3MIX0</accession>
<dbReference type="Gene3D" id="3.30.1490.120">
    <property type="entry name" value="RNA polymerase Rpb7-like, N-terminal domain"/>
    <property type="match status" value="1"/>
</dbReference>
<keyword evidence="8" id="KW-1185">Reference proteome</keyword>
<dbReference type="Gene3D" id="2.40.50.1060">
    <property type="match status" value="1"/>
</dbReference>
<evidence type="ECO:0000256" key="1">
    <source>
        <dbReference type="ARBA" id="ARBA00004123"/>
    </source>
</evidence>
<dbReference type="InterPro" id="IPR036898">
    <property type="entry name" value="RNA_pol_Rpb7-like_N_sf"/>
</dbReference>
<reference evidence="7 8" key="1">
    <citation type="journal article" date="2019" name="Nat. Ecol. Evol.">
        <title>Megaphylogeny resolves global patterns of mushroom evolution.</title>
        <authorList>
            <person name="Varga T."/>
            <person name="Krizsan K."/>
            <person name="Foldi C."/>
            <person name="Dima B."/>
            <person name="Sanchez-Garcia M."/>
            <person name="Sanchez-Ramirez S."/>
            <person name="Szollosi G.J."/>
            <person name="Szarkandi J.G."/>
            <person name="Papp V."/>
            <person name="Albert L."/>
            <person name="Andreopoulos W."/>
            <person name="Angelini C."/>
            <person name="Antonin V."/>
            <person name="Barry K.W."/>
            <person name="Bougher N.L."/>
            <person name="Buchanan P."/>
            <person name="Buyck B."/>
            <person name="Bense V."/>
            <person name="Catcheside P."/>
            <person name="Chovatia M."/>
            <person name="Cooper J."/>
            <person name="Damon W."/>
            <person name="Desjardin D."/>
            <person name="Finy P."/>
            <person name="Geml J."/>
            <person name="Haridas S."/>
            <person name="Hughes K."/>
            <person name="Justo A."/>
            <person name="Karasinski D."/>
            <person name="Kautmanova I."/>
            <person name="Kiss B."/>
            <person name="Kocsube S."/>
            <person name="Kotiranta H."/>
            <person name="LaButti K.M."/>
            <person name="Lechner B.E."/>
            <person name="Liimatainen K."/>
            <person name="Lipzen A."/>
            <person name="Lukacs Z."/>
            <person name="Mihaltcheva S."/>
            <person name="Morgado L.N."/>
            <person name="Niskanen T."/>
            <person name="Noordeloos M.E."/>
            <person name="Ohm R.A."/>
            <person name="Ortiz-Santana B."/>
            <person name="Ovrebo C."/>
            <person name="Racz N."/>
            <person name="Riley R."/>
            <person name="Savchenko A."/>
            <person name="Shiryaev A."/>
            <person name="Soop K."/>
            <person name="Spirin V."/>
            <person name="Szebenyi C."/>
            <person name="Tomsovsky M."/>
            <person name="Tulloss R.E."/>
            <person name="Uehling J."/>
            <person name="Grigoriev I.V."/>
            <person name="Vagvolgyi C."/>
            <person name="Papp T."/>
            <person name="Martin F.M."/>
            <person name="Miettinen O."/>
            <person name="Hibbett D.S."/>
            <person name="Nagy L.G."/>
        </authorList>
    </citation>
    <scope>NUCLEOTIDE SEQUENCE [LARGE SCALE GENOMIC DNA]</scope>
    <source>
        <strain evidence="7 8">CBS 166.37</strain>
    </source>
</reference>
<evidence type="ECO:0000313" key="8">
    <source>
        <dbReference type="Proteomes" id="UP000308652"/>
    </source>
</evidence>
<dbReference type="PANTHER" id="PTHR12709:SF5">
    <property type="entry name" value="DNA-DIRECTED RNA POLYMERASE I SUBUNIT RPA43"/>
    <property type="match status" value="1"/>
</dbReference>
<dbReference type="EMBL" id="ML213590">
    <property type="protein sequence ID" value="TFK44645.1"/>
    <property type="molecule type" value="Genomic_DNA"/>
</dbReference>
<dbReference type="InterPro" id="IPR045113">
    <property type="entry name" value="Rpb7-like"/>
</dbReference>
<dbReference type="AlphaFoldDB" id="A0A5C3MIX0"/>
<evidence type="ECO:0000259" key="6">
    <source>
        <dbReference type="Pfam" id="PF17875"/>
    </source>
</evidence>
<dbReference type="STRING" id="68775.A0A5C3MIX0"/>
<dbReference type="PANTHER" id="PTHR12709">
    <property type="entry name" value="DNA-DIRECTED RNA POLYMERASE II, III"/>
    <property type="match status" value="1"/>
</dbReference>
<dbReference type="Proteomes" id="UP000308652">
    <property type="component" value="Unassembled WGS sequence"/>
</dbReference>
<evidence type="ECO:0000256" key="2">
    <source>
        <dbReference type="ARBA" id="ARBA00022478"/>
    </source>
</evidence>
<dbReference type="GO" id="GO:0005736">
    <property type="term" value="C:RNA polymerase I complex"/>
    <property type="evidence" value="ECO:0007669"/>
    <property type="project" value="TreeGrafter"/>
</dbReference>
<feature type="region of interest" description="Disordered" evidence="5">
    <location>
        <begin position="300"/>
        <end position="337"/>
    </location>
</feature>
<organism evidence="7 8">
    <name type="scientific">Crucibulum laeve</name>
    <dbReference type="NCBI Taxonomy" id="68775"/>
    <lineage>
        <taxon>Eukaryota</taxon>
        <taxon>Fungi</taxon>
        <taxon>Dikarya</taxon>
        <taxon>Basidiomycota</taxon>
        <taxon>Agaricomycotina</taxon>
        <taxon>Agaricomycetes</taxon>
        <taxon>Agaricomycetidae</taxon>
        <taxon>Agaricales</taxon>
        <taxon>Agaricineae</taxon>
        <taxon>Nidulariaceae</taxon>
        <taxon>Crucibulum</taxon>
    </lineage>
</organism>
<dbReference type="OrthoDB" id="10250504at2759"/>
<protein>
    <recommendedName>
        <fullName evidence="6">RPA43 OB domain-containing protein</fullName>
    </recommendedName>
</protein>
<proteinExistence type="predicted"/>
<dbReference type="Pfam" id="PF17875">
    <property type="entry name" value="RPA43_OB"/>
    <property type="match status" value="1"/>
</dbReference>
<feature type="compositionally biased region" description="Basic and acidic residues" evidence="5">
    <location>
        <begin position="31"/>
        <end position="40"/>
    </location>
</feature>
<feature type="compositionally biased region" description="Basic and acidic residues" evidence="5">
    <location>
        <begin position="188"/>
        <end position="198"/>
    </location>
</feature>
<dbReference type="GO" id="GO:0006352">
    <property type="term" value="P:DNA-templated transcription initiation"/>
    <property type="evidence" value="ECO:0007669"/>
    <property type="project" value="InterPro"/>
</dbReference>
<feature type="domain" description="RPA43 OB" evidence="6">
    <location>
        <begin position="121"/>
        <end position="237"/>
    </location>
</feature>
<dbReference type="InterPro" id="IPR041901">
    <property type="entry name" value="RNAP_I_Rpa43_N"/>
</dbReference>
<comment type="subcellular location">
    <subcellularLocation>
        <location evidence="1">Nucleus</location>
    </subcellularLocation>
</comment>